<dbReference type="RefSeq" id="WP_420535399.1">
    <property type="nucleotide sequence ID" value="NZ_BAABES010000008.1"/>
</dbReference>
<evidence type="ECO:0000256" key="2">
    <source>
        <dbReference type="ARBA" id="ARBA00007362"/>
    </source>
</evidence>
<keyword evidence="5 7" id="KW-0472">Membrane</keyword>
<feature type="region of interest" description="Disordered" evidence="6">
    <location>
        <begin position="278"/>
        <end position="304"/>
    </location>
</feature>
<feature type="domain" description="EamA" evidence="8">
    <location>
        <begin position="1"/>
        <end position="124"/>
    </location>
</feature>
<reference evidence="9" key="1">
    <citation type="submission" date="2020-11" db="EMBL/GenBank/DDBJ databases">
        <title>Sequencing the genomes of 1000 actinobacteria strains.</title>
        <authorList>
            <person name="Klenk H.-P."/>
        </authorList>
    </citation>
    <scope>NUCLEOTIDE SEQUENCE</scope>
    <source>
        <strain evidence="9">DSM 43175</strain>
    </source>
</reference>
<feature type="transmembrane region" description="Helical" evidence="7">
    <location>
        <begin position="226"/>
        <end position="246"/>
    </location>
</feature>
<keyword evidence="4 7" id="KW-1133">Transmembrane helix</keyword>
<organism evidence="9 10">
    <name type="scientific">Actinomadura viridis</name>
    <dbReference type="NCBI Taxonomy" id="58110"/>
    <lineage>
        <taxon>Bacteria</taxon>
        <taxon>Bacillati</taxon>
        <taxon>Actinomycetota</taxon>
        <taxon>Actinomycetes</taxon>
        <taxon>Streptosporangiales</taxon>
        <taxon>Thermomonosporaceae</taxon>
        <taxon>Actinomadura</taxon>
    </lineage>
</organism>
<keyword evidence="3 7" id="KW-0812">Transmembrane</keyword>
<accession>A0A931DI48</accession>
<feature type="transmembrane region" description="Helical" evidence="7">
    <location>
        <begin position="252"/>
        <end position="270"/>
    </location>
</feature>
<feature type="compositionally biased region" description="Basic and acidic residues" evidence="6">
    <location>
        <begin position="295"/>
        <end position="304"/>
    </location>
</feature>
<keyword evidence="10" id="KW-1185">Reference proteome</keyword>
<dbReference type="Proteomes" id="UP000614047">
    <property type="component" value="Unassembled WGS sequence"/>
</dbReference>
<feature type="transmembrane region" description="Helical" evidence="7">
    <location>
        <begin position="198"/>
        <end position="219"/>
    </location>
</feature>
<dbReference type="PANTHER" id="PTHR32322:SF2">
    <property type="entry name" value="EAMA DOMAIN-CONTAINING PROTEIN"/>
    <property type="match status" value="1"/>
</dbReference>
<dbReference type="AlphaFoldDB" id="A0A931DI48"/>
<evidence type="ECO:0000313" key="10">
    <source>
        <dbReference type="Proteomes" id="UP000614047"/>
    </source>
</evidence>
<evidence type="ECO:0000256" key="5">
    <source>
        <dbReference type="ARBA" id="ARBA00023136"/>
    </source>
</evidence>
<comment type="subcellular location">
    <subcellularLocation>
        <location evidence="1">Membrane</location>
        <topology evidence="1">Multi-pass membrane protein</topology>
    </subcellularLocation>
</comment>
<comment type="caution">
    <text evidence="9">The sequence shown here is derived from an EMBL/GenBank/DDBJ whole genome shotgun (WGS) entry which is preliminary data.</text>
</comment>
<feature type="transmembrane region" description="Helical" evidence="7">
    <location>
        <begin position="110"/>
        <end position="130"/>
    </location>
</feature>
<evidence type="ECO:0000256" key="3">
    <source>
        <dbReference type="ARBA" id="ARBA00022692"/>
    </source>
</evidence>
<dbReference type="PANTHER" id="PTHR32322">
    <property type="entry name" value="INNER MEMBRANE TRANSPORTER"/>
    <property type="match status" value="1"/>
</dbReference>
<dbReference type="GO" id="GO:0016020">
    <property type="term" value="C:membrane"/>
    <property type="evidence" value="ECO:0007669"/>
    <property type="project" value="UniProtKB-SubCell"/>
</dbReference>
<dbReference type="EMBL" id="JADOUA010000001">
    <property type="protein sequence ID" value="MBG6087976.1"/>
    <property type="molecule type" value="Genomic_DNA"/>
</dbReference>
<evidence type="ECO:0000259" key="8">
    <source>
        <dbReference type="Pfam" id="PF00892"/>
    </source>
</evidence>
<feature type="transmembrane region" description="Helical" evidence="7">
    <location>
        <begin position="79"/>
        <end position="98"/>
    </location>
</feature>
<dbReference type="Pfam" id="PF00892">
    <property type="entry name" value="EamA"/>
    <property type="match status" value="2"/>
</dbReference>
<dbReference type="SUPFAM" id="SSF103481">
    <property type="entry name" value="Multidrug resistance efflux transporter EmrE"/>
    <property type="match status" value="2"/>
</dbReference>
<evidence type="ECO:0000313" key="9">
    <source>
        <dbReference type="EMBL" id="MBG6087976.1"/>
    </source>
</evidence>
<evidence type="ECO:0000256" key="1">
    <source>
        <dbReference type="ARBA" id="ARBA00004141"/>
    </source>
</evidence>
<proteinExistence type="inferred from homology"/>
<protein>
    <submittedName>
        <fullName evidence="9">Drug/metabolite transporter (DMT)-like permease</fullName>
    </submittedName>
</protein>
<sequence length="304" mass="30973">MVMWSSGFIGAELGSRAAPASTLLAWRFLPAAVLLAAWLLWRRSRIPLRDLGLHAVIGLLGQCGYLYGVFAAAEQGVPAGTSALLCALQPIVAVALAVPLLGDPLTRKQVAGLGLGLAGVGLVVSGDLAARPGVPAWAYALPAGAMLALVAATLTERRTRPSAGVVEALAIQAIVSAACFTALAAATGELAAPADPRFWTAIVLLIVLAMFGGYGLYWINLARGGVARVSGLLYLTPPATLVWAWLMFGGALPAPSLAGMAVCALAVPLVRAGRAPGRVRPAAADPGASGGNPRPPERTPEATR</sequence>
<feature type="transmembrane region" description="Helical" evidence="7">
    <location>
        <begin position="166"/>
        <end position="186"/>
    </location>
</feature>
<dbReference type="InterPro" id="IPR037185">
    <property type="entry name" value="EmrE-like"/>
</dbReference>
<dbReference type="InterPro" id="IPR000620">
    <property type="entry name" value="EamA_dom"/>
</dbReference>
<feature type="transmembrane region" description="Helical" evidence="7">
    <location>
        <begin position="136"/>
        <end position="154"/>
    </location>
</feature>
<feature type="transmembrane region" description="Helical" evidence="7">
    <location>
        <begin position="53"/>
        <end position="73"/>
    </location>
</feature>
<evidence type="ECO:0000256" key="4">
    <source>
        <dbReference type="ARBA" id="ARBA00022989"/>
    </source>
</evidence>
<name>A0A931DI48_9ACTN</name>
<dbReference type="InterPro" id="IPR050638">
    <property type="entry name" value="AA-Vitamin_Transporters"/>
</dbReference>
<feature type="domain" description="EamA" evidence="8">
    <location>
        <begin position="141"/>
        <end position="270"/>
    </location>
</feature>
<comment type="similarity">
    <text evidence="2">Belongs to the EamA transporter family.</text>
</comment>
<evidence type="ECO:0000256" key="7">
    <source>
        <dbReference type="SAM" id="Phobius"/>
    </source>
</evidence>
<gene>
    <name evidence="9" type="ORF">IW256_002089</name>
</gene>
<evidence type="ECO:0000256" key="6">
    <source>
        <dbReference type="SAM" id="MobiDB-lite"/>
    </source>
</evidence>
<feature type="transmembrane region" description="Helical" evidence="7">
    <location>
        <begin position="20"/>
        <end position="41"/>
    </location>
</feature>
<feature type="compositionally biased region" description="Low complexity" evidence="6">
    <location>
        <begin position="278"/>
        <end position="287"/>
    </location>
</feature>